<sequence>MSGNYNHSEYNDESVSSFIMNKIMGAYKTTKESPYVRSIYQETSSVFNNQGATPNSLNEFVDALPENTHITLYPNYCKHDNGEYVTRVKGIVTATGIVSRKNRFLLSMARRISKLNDANSVDQSQFENDLQDAITNQDNYKYKDDDSSISSSSVTLPNDTVKTRMEGILAKTIPGTSLNITIGSEEPVDQLSGAKLTTDNFGIFDVSIVTPYKPSYVAASSAIDPSILQTTTLEIIEARGVSVITDIDDTIRLTGVLGDKREVFRNIFSKPYSSCEVTGVAEWFKELHDVYKCPIHYVSNSPWQVFNVVQGFMSYFEFPVSSIHLRQYSGNLLASFTQPSAERKRPSLVTLLEDFPERKFVLVGDTGEQDLEAYLSLIPRYAPQILAIYLRVVPTSLSSLGNDAKVLKELRKMIAQRNTKRAPTRKLKVDNFLRNPTGIDSDDSDYEFSVASKSWVNNTKAANEGQNTAGPKHSRRRSSIDLAKNTINTAVNITKVKKLAPIVPRKPVKLRGTKILKIDGVVSPKTGQALNQATDISPKEPLMADVDCDDYMEFSDDEFDGETLDANGILVEDKKYGLWKQKVRRIIEEVPEHIQVKFWEDVQSVRDDSEKLITYELK</sequence>
<reference evidence="2 3" key="1">
    <citation type="journal article" date="2016" name="Proc. Natl. Acad. Sci. U.S.A.">
        <title>Comparative genomics of biotechnologically important yeasts.</title>
        <authorList>
            <person name="Riley R."/>
            <person name="Haridas S."/>
            <person name="Wolfe K.H."/>
            <person name="Lopes M.R."/>
            <person name="Hittinger C.T."/>
            <person name="Goeker M."/>
            <person name="Salamov A.A."/>
            <person name="Wisecaver J.H."/>
            <person name="Long T.M."/>
            <person name="Calvey C.H."/>
            <person name="Aerts A.L."/>
            <person name="Barry K.W."/>
            <person name="Choi C."/>
            <person name="Clum A."/>
            <person name="Coughlan A.Y."/>
            <person name="Deshpande S."/>
            <person name="Douglass A.P."/>
            <person name="Hanson S.J."/>
            <person name="Klenk H.-P."/>
            <person name="LaButti K.M."/>
            <person name="Lapidus A."/>
            <person name="Lindquist E.A."/>
            <person name="Lipzen A.M."/>
            <person name="Meier-Kolthoff J.P."/>
            <person name="Ohm R.A."/>
            <person name="Otillar R.P."/>
            <person name="Pangilinan J.L."/>
            <person name="Peng Y."/>
            <person name="Rokas A."/>
            <person name="Rosa C.A."/>
            <person name="Scheuner C."/>
            <person name="Sibirny A.A."/>
            <person name="Slot J.C."/>
            <person name="Stielow J.B."/>
            <person name="Sun H."/>
            <person name="Kurtzman C.P."/>
            <person name="Blackwell M."/>
            <person name="Grigoriev I.V."/>
            <person name="Jeffries T.W."/>
        </authorList>
    </citation>
    <scope>NUCLEOTIDE SEQUENCE [LARGE SCALE GENOMIC DNA]</scope>
    <source>
        <strain evidence="2 3">NRRL Y-2026</strain>
    </source>
</reference>
<dbReference type="PANTHER" id="PTHR28208">
    <property type="entry name" value="PHOSPHATIDATE PHOSPHATASE APP1"/>
    <property type="match status" value="1"/>
</dbReference>
<accession>A0A1E3NKM7</accession>
<keyword evidence="3" id="KW-1185">Reference proteome</keyword>
<dbReference type="GeneID" id="30180971"/>
<dbReference type="Proteomes" id="UP000094455">
    <property type="component" value="Unassembled WGS sequence"/>
</dbReference>
<dbReference type="GO" id="GO:0008195">
    <property type="term" value="F:phosphatidate phosphatase activity"/>
    <property type="evidence" value="ECO:0007669"/>
    <property type="project" value="InterPro"/>
</dbReference>
<dbReference type="InterPro" id="IPR052935">
    <property type="entry name" value="Mg2+_PAP"/>
</dbReference>
<dbReference type="InterPro" id="IPR019236">
    <property type="entry name" value="APP1_cat"/>
</dbReference>
<dbReference type="Pfam" id="PF09949">
    <property type="entry name" value="APP1_cat"/>
    <property type="match status" value="1"/>
</dbReference>
<name>A0A1E3NKM7_9ASCO</name>
<evidence type="ECO:0000259" key="1">
    <source>
        <dbReference type="Pfam" id="PF09949"/>
    </source>
</evidence>
<feature type="domain" description="Phosphatidate phosphatase APP1 catalytic" evidence="1">
    <location>
        <begin position="241"/>
        <end position="391"/>
    </location>
</feature>
<dbReference type="EMBL" id="KV454003">
    <property type="protein sequence ID" value="ODQ46702.1"/>
    <property type="molecule type" value="Genomic_DNA"/>
</dbReference>
<dbReference type="STRING" id="763406.A0A1E3NKM7"/>
<dbReference type="RefSeq" id="XP_019017815.1">
    <property type="nucleotide sequence ID" value="XM_019164284.1"/>
</dbReference>
<evidence type="ECO:0000313" key="2">
    <source>
        <dbReference type="EMBL" id="ODQ46702.1"/>
    </source>
</evidence>
<proteinExistence type="predicted"/>
<gene>
    <name evidence="2" type="ORF">PICMEDRAFT_72746</name>
</gene>
<dbReference type="AlphaFoldDB" id="A0A1E3NKM7"/>
<evidence type="ECO:0000313" key="3">
    <source>
        <dbReference type="Proteomes" id="UP000094455"/>
    </source>
</evidence>
<dbReference type="OrthoDB" id="541883at2759"/>
<organism evidence="2 3">
    <name type="scientific">Pichia membranifaciens NRRL Y-2026</name>
    <dbReference type="NCBI Taxonomy" id="763406"/>
    <lineage>
        <taxon>Eukaryota</taxon>
        <taxon>Fungi</taxon>
        <taxon>Dikarya</taxon>
        <taxon>Ascomycota</taxon>
        <taxon>Saccharomycotina</taxon>
        <taxon>Pichiomycetes</taxon>
        <taxon>Pichiales</taxon>
        <taxon>Pichiaceae</taxon>
        <taxon>Pichia</taxon>
    </lineage>
</organism>
<dbReference type="GO" id="GO:0030479">
    <property type="term" value="C:actin cortical patch"/>
    <property type="evidence" value="ECO:0007669"/>
    <property type="project" value="TreeGrafter"/>
</dbReference>
<dbReference type="PANTHER" id="PTHR28208:SF3">
    <property type="entry name" value="PHOSPHATIDATE PHOSPHATASE APP1"/>
    <property type="match status" value="1"/>
</dbReference>
<protein>
    <recommendedName>
        <fullName evidence="1">Phosphatidate phosphatase APP1 catalytic domain-containing protein</fullName>
    </recommendedName>
</protein>